<evidence type="ECO:0000256" key="5">
    <source>
        <dbReference type="ARBA" id="ARBA00022906"/>
    </source>
</evidence>
<dbReference type="InterPro" id="IPR036837">
    <property type="entry name" value="Cation_efflux_CTD_sf"/>
</dbReference>
<dbReference type="GO" id="GO:0005886">
    <property type="term" value="C:plasma membrane"/>
    <property type="evidence" value="ECO:0007669"/>
    <property type="project" value="TreeGrafter"/>
</dbReference>
<evidence type="ECO:0000256" key="10">
    <source>
        <dbReference type="SAM" id="Phobius"/>
    </source>
</evidence>
<feature type="transmembrane region" description="Helical" evidence="10">
    <location>
        <begin position="580"/>
        <end position="602"/>
    </location>
</feature>
<keyword evidence="3" id="KW-0813">Transport</keyword>
<evidence type="ECO:0000313" key="13">
    <source>
        <dbReference type="EMBL" id="CAG8592999.1"/>
    </source>
</evidence>
<reference evidence="13" key="1">
    <citation type="submission" date="2021-06" db="EMBL/GenBank/DDBJ databases">
        <authorList>
            <person name="Kallberg Y."/>
            <person name="Tangrot J."/>
            <person name="Rosling A."/>
        </authorList>
    </citation>
    <scope>NUCLEOTIDE SEQUENCE</scope>
    <source>
        <strain evidence="13">87-6 pot B 2015</strain>
    </source>
</reference>
<proteinExistence type="inferred from homology"/>
<dbReference type="Gene3D" id="3.80.10.10">
    <property type="entry name" value="Ribonuclease Inhibitor"/>
    <property type="match status" value="1"/>
</dbReference>
<dbReference type="InterPro" id="IPR050681">
    <property type="entry name" value="CDF/SLC30A"/>
</dbReference>
<evidence type="ECO:0000256" key="8">
    <source>
        <dbReference type="ARBA" id="ARBA00023136"/>
    </source>
</evidence>
<keyword evidence="4 10" id="KW-0812">Transmembrane</keyword>
<feature type="region of interest" description="Disordered" evidence="9">
    <location>
        <begin position="378"/>
        <end position="398"/>
    </location>
</feature>
<keyword evidence="5" id="KW-0864">Zinc transport</keyword>
<gene>
    <name evidence="13" type="ORF">FMOSSE_LOCUS8541</name>
</gene>
<dbReference type="GO" id="GO:0005385">
    <property type="term" value="F:zinc ion transmembrane transporter activity"/>
    <property type="evidence" value="ECO:0007669"/>
    <property type="project" value="TreeGrafter"/>
</dbReference>
<feature type="domain" description="Cation efflux protein transmembrane" evidence="11">
    <location>
        <begin position="474"/>
        <end position="569"/>
    </location>
</feature>
<feature type="domain" description="Cation efflux protein transmembrane" evidence="11">
    <location>
        <begin position="580"/>
        <end position="637"/>
    </location>
</feature>
<evidence type="ECO:0000256" key="6">
    <source>
        <dbReference type="ARBA" id="ARBA00022989"/>
    </source>
</evidence>
<dbReference type="GO" id="GO:0030003">
    <property type="term" value="P:intracellular monoatomic cation homeostasis"/>
    <property type="evidence" value="ECO:0007669"/>
    <property type="project" value="UniProtKB-ARBA"/>
</dbReference>
<dbReference type="EMBL" id="CAJVPP010002238">
    <property type="protein sequence ID" value="CAG8592999.1"/>
    <property type="molecule type" value="Genomic_DNA"/>
</dbReference>
<comment type="similarity">
    <text evidence="2">Belongs to the cation diffusion facilitator (CDF) transporter (TC 2.A.4) family. SLC30A subfamily.</text>
</comment>
<evidence type="ECO:0000256" key="1">
    <source>
        <dbReference type="ARBA" id="ARBA00004141"/>
    </source>
</evidence>
<dbReference type="NCBIfam" id="TIGR01297">
    <property type="entry name" value="CDF"/>
    <property type="match status" value="2"/>
</dbReference>
<comment type="caution">
    <text evidence="13">The sequence shown here is derived from an EMBL/GenBank/DDBJ whole genome shotgun (WGS) entry which is preliminary data.</text>
</comment>
<dbReference type="PANTHER" id="PTHR11562:SF17">
    <property type="entry name" value="RE54080P-RELATED"/>
    <property type="match status" value="1"/>
</dbReference>
<evidence type="ECO:0000256" key="4">
    <source>
        <dbReference type="ARBA" id="ARBA00022692"/>
    </source>
</evidence>
<evidence type="ECO:0000256" key="7">
    <source>
        <dbReference type="ARBA" id="ARBA00023065"/>
    </source>
</evidence>
<evidence type="ECO:0000256" key="3">
    <source>
        <dbReference type="ARBA" id="ARBA00022448"/>
    </source>
</evidence>
<dbReference type="Pfam" id="PF16916">
    <property type="entry name" value="ZT_dimer"/>
    <property type="match status" value="1"/>
</dbReference>
<dbReference type="InterPro" id="IPR002524">
    <property type="entry name" value="Cation_efflux"/>
</dbReference>
<keyword evidence="14" id="KW-1185">Reference proteome</keyword>
<dbReference type="InterPro" id="IPR032675">
    <property type="entry name" value="LRR_dom_sf"/>
</dbReference>
<evidence type="ECO:0000256" key="2">
    <source>
        <dbReference type="ARBA" id="ARBA00008873"/>
    </source>
</evidence>
<feature type="transmembrane region" description="Helical" evidence="10">
    <location>
        <begin position="474"/>
        <end position="500"/>
    </location>
</feature>
<evidence type="ECO:0000313" key="14">
    <source>
        <dbReference type="Proteomes" id="UP000789375"/>
    </source>
</evidence>
<dbReference type="Gene3D" id="1.20.1510.10">
    <property type="entry name" value="Cation efflux protein transmembrane domain"/>
    <property type="match status" value="2"/>
</dbReference>
<dbReference type="Proteomes" id="UP000789375">
    <property type="component" value="Unassembled WGS sequence"/>
</dbReference>
<dbReference type="InterPro" id="IPR027470">
    <property type="entry name" value="Cation_efflux_CTD"/>
</dbReference>
<dbReference type="SUPFAM" id="SSF161111">
    <property type="entry name" value="Cation efflux protein transmembrane domain-like"/>
    <property type="match status" value="1"/>
</dbReference>
<evidence type="ECO:0000259" key="11">
    <source>
        <dbReference type="Pfam" id="PF01545"/>
    </source>
</evidence>
<dbReference type="AlphaFoldDB" id="A0A9N9GAL7"/>
<keyword evidence="8 10" id="KW-0472">Membrane</keyword>
<feature type="transmembrane region" description="Helical" evidence="10">
    <location>
        <begin position="507"/>
        <end position="525"/>
    </location>
</feature>
<dbReference type="PANTHER" id="PTHR11562">
    <property type="entry name" value="CATION EFFLUX PROTEIN/ ZINC TRANSPORTER"/>
    <property type="match status" value="1"/>
</dbReference>
<accession>A0A9N9GAL7</accession>
<feature type="compositionally biased region" description="Polar residues" evidence="9">
    <location>
        <begin position="389"/>
        <end position="398"/>
    </location>
</feature>
<comment type="subcellular location">
    <subcellularLocation>
        <location evidence="1">Membrane</location>
        <topology evidence="1">Multi-pass membrane protein</topology>
    </subcellularLocation>
</comment>
<evidence type="ECO:0000256" key="9">
    <source>
        <dbReference type="SAM" id="MobiDB-lite"/>
    </source>
</evidence>
<keyword evidence="7" id="KW-0406">Ion transport</keyword>
<dbReference type="SUPFAM" id="SSF52047">
    <property type="entry name" value="RNI-like"/>
    <property type="match status" value="1"/>
</dbReference>
<name>A0A9N9GAL7_FUNMO</name>
<dbReference type="InterPro" id="IPR027469">
    <property type="entry name" value="Cation_efflux_TMD_sf"/>
</dbReference>
<organism evidence="13 14">
    <name type="scientific">Funneliformis mosseae</name>
    <name type="common">Endomycorrhizal fungus</name>
    <name type="synonym">Glomus mosseae</name>
    <dbReference type="NCBI Taxonomy" id="27381"/>
    <lineage>
        <taxon>Eukaryota</taxon>
        <taxon>Fungi</taxon>
        <taxon>Fungi incertae sedis</taxon>
        <taxon>Mucoromycota</taxon>
        <taxon>Glomeromycotina</taxon>
        <taxon>Glomeromycetes</taxon>
        <taxon>Glomerales</taxon>
        <taxon>Glomeraceae</taxon>
        <taxon>Funneliformis</taxon>
    </lineage>
</organism>
<dbReference type="GO" id="GO:0098771">
    <property type="term" value="P:inorganic ion homeostasis"/>
    <property type="evidence" value="ECO:0007669"/>
    <property type="project" value="UniProtKB-ARBA"/>
</dbReference>
<feature type="transmembrane region" description="Helical" evidence="10">
    <location>
        <begin position="541"/>
        <end position="560"/>
    </location>
</feature>
<keyword evidence="5" id="KW-0862">Zinc</keyword>
<sequence>MVVPYLNPDILPMIFECLVKTFEPEDLKSLYHCVLVNRNWCQNAIPVLWSNPFRFLTENRETITEVILMYMACFDENKKKELFSDAKIPKEVVKTPTFNYPSYLKHLNYWELVNSMNETARILSNVKELETIQISERSTYLKSVDAPKISKKLQSFVVNYIIENARINSLVVADHYGYGFILNSTDYKSVADRKFFENIRKLELVFDYQDIYDIFDWLPTHCKNKSLRIQTKHHNQKSLSNINKFIDALKDLKKFKFRYFYRSREETDCVPLISNHIYSLRVVEIRHCCLKGSKIVEEIAKCKNLEVLRLISCVGLYYKMAEPLITADLPKLKDVELIGNESCCKEVIEWAKGFPSHFIEDLTNANIIELADDTSVRPIPPESPAYPSSPDTPGQELSLSVETQQMNSRGVSFESYHDNPSITSLQQHTATPLLYTSFEGPDLREDEEDKCGLSDDEDDGCRLDKSSKRYASKLWIAIVISLFFFVTELTGGLIAGSLALLSDSFHLLSDVVSFAISLLSIYLARRPATKSLSYGYHRAEILGALLSIFLIWALTGYLCYEAYDRIQNPKIKVDGKTMSLLHVLGDFLSSVGVLISSIIIMVDETKQWVDPLCTFIFSALVMATTFGILRSGIRVLMEATPSHIDAHSVRKDLEEIEGVKSVHDLHIWDLTVGRTTLTCHLRLQPYDPDVSAEPLIPAAILSQARRVLKRKYNIMHVTIQIDS</sequence>
<feature type="transmembrane region" description="Helical" evidence="10">
    <location>
        <begin position="608"/>
        <end position="629"/>
    </location>
</feature>
<evidence type="ECO:0000259" key="12">
    <source>
        <dbReference type="Pfam" id="PF16916"/>
    </source>
</evidence>
<dbReference type="SUPFAM" id="SSF160240">
    <property type="entry name" value="Cation efflux protein cytoplasmic domain-like"/>
    <property type="match status" value="1"/>
</dbReference>
<dbReference type="Pfam" id="PF01545">
    <property type="entry name" value="Cation_efflux"/>
    <property type="match status" value="2"/>
</dbReference>
<feature type="domain" description="Cation efflux protein cytoplasmic" evidence="12">
    <location>
        <begin position="641"/>
        <end position="722"/>
    </location>
</feature>
<keyword evidence="6 10" id="KW-1133">Transmembrane helix</keyword>
<protein>
    <submittedName>
        <fullName evidence="13">15564_t:CDS:1</fullName>
    </submittedName>
</protein>
<dbReference type="InterPro" id="IPR058533">
    <property type="entry name" value="Cation_efflux_TM"/>
</dbReference>